<sequence length="142" mass="16219">MTHSIQQLSAQWAQAVLSQNISQVMAFYADELIAYDAVAQLQFKGKVAYKAHWQRCMEFCAGGHSKFELRDLTIQQNDQIAFSHALVYCEGSNEKGETQGCWMRLTQGWQMQQGQWRILHDHFSVPFDMVSGAVLFELTPEA</sequence>
<dbReference type="Pfam" id="PF13474">
    <property type="entry name" value="SnoaL_3"/>
    <property type="match status" value="1"/>
</dbReference>
<protein>
    <submittedName>
        <fullName evidence="2">DUF4440 domain-containing protein</fullName>
    </submittedName>
</protein>
<dbReference type="AlphaFoldDB" id="A0A5C8LZN7"/>
<dbReference type="Gene3D" id="3.10.450.50">
    <property type="match status" value="1"/>
</dbReference>
<dbReference type="Proteomes" id="UP000321814">
    <property type="component" value="Unassembled WGS sequence"/>
</dbReference>
<dbReference type="RefSeq" id="WP_147904000.1">
    <property type="nucleotide sequence ID" value="NZ_BAAAGC010000007.1"/>
</dbReference>
<reference evidence="2 3" key="1">
    <citation type="submission" date="2019-08" db="EMBL/GenBank/DDBJ databases">
        <title>Draft genome analysis of Rheinheimera tangshanensis isolated from the roots of fresh rice plants (Oryza sativa).</title>
        <authorList>
            <person name="Yu Q."/>
            <person name="Qi Y."/>
            <person name="Zhang H."/>
            <person name="Pu J."/>
        </authorList>
    </citation>
    <scope>NUCLEOTIDE SEQUENCE [LARGE SCALE GENOMIC DNA]</scope>
    <source>
        <strain evidence="2 3">JA3-B52</strain>
    </source>
</reference>
<accession>A0A5C8LZN7</accession>
<dbReference type="SUPFAM" id="SSF54427">
    <property type="entry name" value="NTF2-like"/>
    <property type="match status" value="1"/>
</dbReference>
<proteinExistence type="predicted"/>
<organism evidence="2 3">
    <name type="scientific">Rheinheimera tangshanensis</name>
    <dbReference type="NCBI Taxonomy" id="400153"/>
    <lineage>
        <taxon>Bacteria</taxon>
        <taxon>Pseudomonadati</taxon>
        <taxon>Pseudomonadota</taxon>
        <taxon>Gammaproteobacteria</taxon>
        <taxon>Chromatiales</taxon>
        <taxon>Chromatiaceae</taxon>
        <taxon>Rheinheimera</taxon>
    </lineage>
</organism>
<dbReference type="InterPro" id="IPR037401">
    <property type="entry name" value="SnoaL-like"/>
</dbReference>
<gene>
    <name evidence="2" type="ORF">FU839_08400</name>
</gene>
<evidence type="ECO:0000259" key="1">
    <source>
        <dbReference type="Pfam" id="PF13474"/>
    </source>
</evidence>
<dbReference type="InterPro" id="IPR032710">
    <property type="entry name" value="NTF2-like_dom_sf"/>
</dbReference>
<feature type="domain" description="SnoaL-like" evidence="1">
    <location>
        <begin position="5"/>
        <end position="127"/>
    </location>
</feature>
<keyword evidence="3" id="KW-1185">Reference proteome</keyword>
<dbReference type="EMBL" id="VRLR01000004">
    <property type="protein sequence ID" value="TXK81129.1"/>
    <property type="molecule type" value="Genomic_DNA"/>
</dbReference>
<dbReference type="OrthoDB" id="9812295at2"/>
<name>A0A5C8LZN7_9GAMM</name>
<evidence type="ECO:0000313" key="2">
    <source>
        <dbReference type="EMBL" id="TXK81129.1"/>
    </source>
</evidence>
<evidence type="ECO:0000313" key="3">
    <source>
        <dbReference type="Proteomes" id="UP000321814"/>
    </source>
</evidence>
<comment type="caution">
    <text evidence="2">The sequence shown here is derived from an EMBL/GenBank/DDBJ whole genome shotgun (WGS) entry which is preliminary data.</text>
</comment>